<keyword evidence="3" id="KW-1003">Cell membrane</keyword>
<dbReference type="Proteomes" id="UP000269265">
    <property type="component" value="Unassembled WGS sequence"/>
</dbReference>
<dbReference type="PANTHER" id="PTHR35893">
    <property type="entry name" value="INNER MEMBRANE PROTEIN-RELATED"/>
    <property type="match status" value="1"/>
</dbReference>
<reference evidence="11 12" key="1">
    <citation type="submission" date="2018-12" db="EMBL/GenBank/DDBJ databases">
        <title>The whole draft genome of Aquabacterium sp. SJQ9.</title>
        <authorList>
            <person name="Sun L."/>
            <person name="Gao X."/>
            <person name="Chen W."/>
            <person name="Huang K."/>
        </authorList>
    </citation>
    <scope>NUCLEOTIDE SEQUENCE [LARGE SCALE GENOMIC DNA]</scope>
    <source>
        <strain evidence="11 12">SJQ9</strain>
    </source>
</reference>
<dbReference type="AlphaFoldDB" id="A0A426VEG4"/>
<keyword evidence="5 8" id="KW-0812">Transmembrane</keyword>
<feature type="domain" description="DUF883" evidence="10">
    <location>
        <begin position="73"/>
        <end position="102"/>
    </location>
</feature>
<keyword evidence="6 8" id="KW-1133">Transmembrane helix</keyword>
<dbReference type="InterPro" id="IPR010279">
    <property type="entry name" value="YqjD/ElaB"/>
</dbReference>
<dbReference type="RefSeq" id="WP_125242492.1">
    <property type="nucleotide sequence ID" value="NZ_RSED01000004.1"/>
</dbReference>
<accession>A0A426VEG4</accession>
<keyword evidence="7 8" id="KW-0472">Membrane</keyword>
<name>A0A426VEG4_9BURK</name>
<dbReference type="OrthoDB" id="9181874at2"/>
<sequence length="102" mass="10760">MSDTAEHREKLMADLKVVVADAEALLHATAGQAGEGVAELRQRVQASLSQAKDGLIHVQHAVVEKARATAKATDEYVHENPWSSVGIAAGVGLLVGLLIGRR</sequence>
<feature type="transmembrane region" description="Helical" evidence="8">
    <location>
        <begin position="82"/>
        <end position="100"/>
    </location>
</feature>
<dbReference type="EMBL" id="RSED01000004">
    <property type="protein sequence ID" value="RRS05274.1"/>
    <property type="molecule type" value="Genomic_DNA"/>
</dbReference>
<dbReference type="InterPro" id="IPR043604">
    <property type="entry name" value="DUF883_N"/>
</dbReference>
<evidence type="ECO:0000256" key="4">
    <source>
        <dbReference type="ARBA" id="ARBA00022519"/>
    </source>
</evidence>
<dbReference type="GO" id="GO:0043022">
    <property type="term" value="F:ribosome binding"/>
    <property type="evidence" value="ECO:0007669"/>
    <property type="project" value="InterPro"/>
</dbReference>
<evidence type="ECO:0000256" key="2">
    <source>
        <dbReference type="ARBA" id="ARBA00010423"/>
    </source>
</evidence>
<evidence type="ECO:0000256" key="1">
    <source>
        <dbReference type="ARBA" id="ARBA00004377"/>
    </source>
</evidence>
<evidence type="ECO:0000256" key="5">
    <source>
        <dbReference type="ARBA" id="ARBA00022692"/>
    </source>
</evidence>
<evidence type="ECO:0000259" key="10">
    <source>
        <dbReference type="Pfam" id="PF19029"/>
    </source>
</evidence>
<protein>
    <submittedName>
        <fullName evidence="11">DUF883 domain-containing protein</fullName>
    </submittedName>
</protein>
<evidence type="ECO:0000313" key="12">
    <source>
        <dbReference type="Proteomes" id="UP000269265"/>
    </source>
</evidence>
<dbReference type="PANTHER" id="PTHR35893:SF3">
    <property type="entry name" value="INNER MEMBRANE PROTEIN"/>
    <property type="match status" value="1"/>
</dbReference>
<keyword evidence="12" id="KW-1185">Reference proteome</keyword>
<evidence type="ECO:0000256" key="3">
    <source>
        <dbReference type="ARBA" id="ARBA00022475"/>
    </source>
</evidence>
<dbReference type="Pfam" id="PF05957">
    <property type="entry name" value="DUF883"/>
    <property type="match status" value="1"/>
</dbReference>
<dbReference type="Pfam" id="PF19029">
    <property type="entry name" value="DUF883_C"/>
    <property type="match status" value="1"/>
</dbReference>
<evidence type="ECO:0000313" key="11">
    <source>
        <dbReference type="EMBL" id="RRS05274.1"/>
    </source>
</evidence>
<gene>
    <name evidence="11" type="ORF">EIP75_06885</name>
</gene>
<feature type="domain" description="DUF883" evidence="9">
    <location>
        <begin position="9"/>
        <end position="59"/>
    </location>
</feature>
<evidence type="ECO:0000256" key="8">
    <source>
        <dbReference type="SAM" id="Phobius"/>
    </source>
</evidence>
<comment type="subcellular location">
    <subcellularLocation>
        <location evidence="1">Cell inner membrane</location>
        <topology evidence="1">Single-pass membrane protein</topology>
    </subcellularLocation>
</comment>
<comment type="caution">
    <text evidence="11">The sequence shown here is derived from an EMBL/GenBank/DDBJ whole genome shotgun (WGS) entry which is preliminary data.</text>
</comment>
<organism evidence="11 12">
    <name type="scientific">Aquabacterium soli</name>
    <dbReference type="NCBI Taxonomy" id="2493092"/>
    <lineage>
        <taxon>Bacteria</taxon>
        <taxon>Pseudomonadati</taxon>
        <taxon>Pseudomonadota</taxon>
        <taxon>Betaproteobacteria</taxon>
        <taxon>Burkholderiales</taxon>
        <taxon>Aquabacterium</taxon>
    </lineage>
</organism>
<comment type="similarity">
    <text evidence="2">Belongs to the ElaB/YgaM/YqjD family.</text>
</comment>
<proteinExistence type="inferred from homology"/>
<dbReference type="InterPro" id="IPR043605">
    <property type="entry name" value="DUF883_C"/>
</dbReference>
<dbReference type="GO" id="GO:0005886">
    <property type="term" value="C:plasma membrane"/>
    <property type="evidence" value="ECO:0007669"/>
    <property type="project" value="UniProtKB-SubCell"/>
</dbReference>
<evidence type="ECO:0000256" key="6">
    <source>
        <dbReference type="ARBA" id="ARBA00022989"/>
    </source>
</evidence>
<keyword evidence="4" id="KW-0997">Cell inner membrane</keyword>
<evidence type="ECO:0000259" key="9">
    <source>
        <dbReference type="Pfam" id="PF05957"/>
    </source>
</evidence>
<evidence type="ECO:0000256" key="7">
    <source>
        <dbReference type="ARBA" id="ARBA00023136"/>
    </source>
</evidence>